<feature type="transmembrane region" description="Helical" evidence="6">
    <location>
        <begin position="27"/>
        <end position="43"/>
    </location>
</feature>
<dbReference type="SUPFAM" id="SSF103473">
    <property type="entry name" value="MFS general substrate transporter"/>
    <property type="match status" value="1"/>
</dbReference>
<dbReference type="Pfam" id="PF00083">
    <property type="entry name" value="Sugar_tr"/>
    <property type="match status" value="1"/>
</dbReference>
<accession>A0ABQ9B8T4</accession>
<evidence type="ECO:0000313" key="8">
    <source>
        <dbReference type="Proteomes" id="UP001141253"/>
    </source>
</evidence>
<sequence length="116" mass="12874">MPNVPSVLMLQTRTSPRSLEEGCRREIGYFAVILLGLYIIYYSPGMGTAPWIYSLKTLTVAGAFLLFAGISFLALIAIFFLVPETKGLQFEEVEKMLKSGFRPKLFSKNTKGADSV</sequence>
<dbReference type="Gene3D" id="1.20.1250.20">
    <property type="entry name" value="MFS general substrate transporter like domains"/>
    <property type="match status" value="1"/>
</dbReference>
<evidence type="ECO:0000256" key="5">
    <source>
        <dbReference type="ARBA" id="ARBA00023136"/>
    </source>
</evidence>
<comment type="caution">
    <text evidence="7">The sequence shown here is derived from an EMBL/GenBank/DDBJ whole genome shotgun (WGS) entry which is preliminary data.</text>
</comment>
<organism evidence="7 8">
    <name type="scientific">Salix suchowensis</name>
    <dbReference type="NCBI Taxonomy" id="1278906"/>
    <lineage>
        <taxon>Eukaryota</taxon>
        <taxon>Viridiplantae</taxon>
        <taxon>Streptophyta</taxon>
        <taxon>Embryophyta</taxon>
        <taxon>Tracheophyta</taxon>
        <taxon>Spermatophyta</taxon>
        <taxon>Magnoliopsida</taxon>
        <taxon>eudicotyledons</taxon>
        <taxon>Gunneridae</taxon>
        <taxon>Pentapetalae</taxon>
        <taxon>rosids</taxon>
        <taxon>fabids</taxon>
        <taxon>Malpighiales</taxon>
        <taxon>Salicaceae</taxon>
        <taxon>Saliceae</taxon>
        <taxon>Salix</taxon>
    </lineage>
</organism>
<proteinExistence type="predicted"/>
<comment type="subcellular location">
    <subcellularLocation>
        <location evidence="1">Membrane</location>
    </subcellularLocation>
</comment>
<gene>
    <name evidence="7" type="ORF">OIU77_029501</name>
</gene>
<reference evidence="7" key="2">
    <citation type="journal article" date="2023" name="Int. J. Mol. Sci.">
        <title>De Novo Assembly and Annotation of 11 Diverse Shrub Willow (Salix) Genomes Reveals Novel Gene Organization in Sex-Linked Regions.</title>
        <authorList>
            <person name="Hyden B."/>
            <person name="Feng K."/>
            <person name="Yates T.B."/>
            <person name="Jawdy S."/>
            <person name="Cereghino C."/>
            <person name="Smart L.B."/>
            <person name="Muchero W."/>
        </authorList>
    </citation>
    <scope>NUCLEOTIDE SEQUENCE</scope>
    <source>
        <tissue evidence="7">Shoot tip</tissue>
    </source>
</reference>
<dbReference type="InterPro" id="IPR050814">
    <property type="entry name" value="Myo-inositol_Transporter"/>
</dbReference>
<reference evidence="7" key="1">
    <citation type="submission" date="2022-10" db="EMBL/GenBank/DDBJ databases">
        <authorList>
            <person name="Hyden B.L."/>
            <person name="Feng K."/>
            <person name="Yates T."/>
            <person name="Jawdy S."/>
            <person name="Smart L.B."/>
            <person name="Muchero W."/>
        </authorList>
    </citation>
    <scope>NUCLEOTIDE SEQUENCE</scope>
    <source>
        <tissue evidence="7">Shoot tip</tissue>
    </source>
</reference>
<evidence type="ECO:0000313" key="7">
    <source>
        <dbReference type="EMBL" id="KAJ6380614.1"/>
    </source>
</evidence>
<protein>
    <submittedName>
        <fullName evidence="7">Uncharacterized protein</fullName>
    </submittedName>
</protein>
<keyword evidence="8" id="KW-1185">Reference proteome</keyword>
<dbReference type="EMBL" id="JAPFFI010000009">
    <property type="protein sequence ID" value="KAJ6380614.1"/>
    <property type="molecule type" value="Genomic_DNA"/>
</dbReference>
<keyword evidence="2" id="KW-0813">Transport</keyword>
<evidence type="ECO:0000256" key="6">
    <source>
        <dbReference type="SAM" id="Phobius"/>
    </source>
</evidence>
<dbReference type="PANTHER" id="PTHR48020:SF47">
    <property type="entry name" value="MAJOR FACILITATOR SUPERFAMILY (MFS) PROFILE DOMAIN-CONTAINING PROTEIN"/>
    <property type="match status" value="1"/>
</dbReference>
<keyword evidence="3 6" id="KW-0812">Transmembrane</keyword>
<keyword evidence="4 6" id="KW-1133">Transmembrane helix</keyword>
<evidence type="ECO:0000256" key="2">
    <source>
        <dbReference type="ARBA" id="ARBA00022448"/>
    </source>
</evidence>
<dbReference type="PANTHER" id="PTHR48020">
    <property type="entry name" value="PROTON MYO-INOSITOL COTRANSPORTER"/>
    <property type="match status" value="1"/>
</dbReference>
<keyword evidence="5 6" id="KW-0472">Membrane</keyword>
<evidence type="ECO:0000256" key="1">
    <source>
        <dbReference type="ARBA" id="ARBA00004370"/>
    </source>
</evidence>
<name>A0ABQ9B8T4_9ROSI</name>
<dbReference type="InterPro" id="IPR005828">
    <property type="entry name" value="MFS_sugar_transport-like"/>
</dbReference>
<dbReference type="InterPro" id="IPR036259">
    <property type="entry name" value="MFS_trans_sf"/>
</dbReference>
<dbReference type="Proteomes" id="UP001141253">
    <property type="component" value="Chromosome 6"/>
</dbReference>
<feature type="transmembrane region" description="Helical" evidence="6">
    <location>
        <begin position="63"/>
        <end position="82"/>
    </location>
</feature>
<evidence type="ECO:0000256" key="4">
    <source>
        <dbReference type="ARBA" id="ARBA00022989"/>
    </source>
</evidence>
<evidence type="ECO:0000256" key="3">
    <source>
        <dbReference type="ARBA" id="ARBA00022692"/>
    </source>
</evidence>